<protein>
    <submittedName>
        <fullName evidence="2">Uncharacterized protein</fullName>
    </submittedName>
</protein>
<evidence type="ECO:0000313" key="3">
    <source>
        <dbReference type="Proteomes" id="UP001642464"/>
    </source>
</evidence>
<comment type="caution">
    <text evidence="2">The sequence shown here is derived from an EMBL/GenBank/DDBJ whole genome shotgun (WGS) entry which is preliminary data.</text>
</comment>
<proteinExistence type="predicted"/>
<feature type="non-terminal residue" evidence="2">
    <location>
        <position position="436"/>
    </location>
</feature>
<feature type="transmembrane region" description="Helical" evidence="1">
    <location>
        <begin position="108"/>
        <end position="125"/>
    </location>
</feature>
<evidence type="ECO:0000256" key="1">
    <source>
        <dbReference type="SAM" id="Phobius"/>
    </source>
</evidence>
<reference evidence="2 3" key="1">
    <citation type="submission" date="2024-02" db="EMBL/GenBank/DDBJ databases">
        <authorList>
            <person name="Chen Y."/>
            <person name="Shah S."/>
            <person name="Dougan E. K."/>
            <person name="Thang M."/>
            <person name="Chan C."/>
        </authorList>
    </citation>
    <scope>NUCLEOTIDE SEQUENCE [LARGE SCALE GENOMIC DNA]</scope>
</reference>
<evidence type="ECO:0000313" key="2">
    <source>
        <dbReference type="EMBL" id="CAK9062516.1"/>
    </source>
</evidence>
<feature type="transmembrane region" description="Helical" evidence="1">
    <location>
        <begin position="160"/>
        <end position="176"/>
    </location>
</feature>
<dbReference type="EMBL" id="CAXAMM010028270">
    <property type="protein sequence ID" value="CAK9062516.1"/>
    <property type="molecule type" value="Genomic_DNA"/>
</dbReference>
<sequence>MIVGLFCLYALQPSDPPVLDSLRNGLELFRIVQSEPVGVRLLRYTTTTLGAMGQALIALAPGLLLAVALLAFQKLWLAVLLPLILLASVVMGTHYLGGAYEYHRQMEAVFALMVVLILLSVRPLINWPRLALTAAALLLLPYAVAIGTGNALFTQPIVSLAPWIAVAAMLAVQTGLGTPPVVLARQGTAALLLLLLTSQILTSYGRAPYHLAEPLTGQAEPATIDRLGDVRVDLATIQMLDDVARARETCALASGADFLGLYNVPGLALAFAAQPPVSPWLNNLSQLEMIGTTWRPAPDRRVILALTSEAQGPSAQLPENLLPLYDDHVFCGQVRVAFNGEAVDIWASNEADGMQETKMTNQAAQLRILSQPDAKQRVEEVWQALAQEFESHYAAMPAKPMARTELTFHPYVKLLGYLCLDLAQVPGDVLEIGVWK</sequence>
<keyword evidence="1" id="KW-1133">Transmembrane helix</keyword>
<keyword evidence="3" id="KW-1185">Reference proteome</keyword>
<keyword evidence="1" id="KW-0472">Membrane</keyword>
<gene>
    <name evidence="2" type="ORF">SCF082_LOCUS32553</name>
</gene>
<dbReference type="Proteomes" id="UP001642464">
    <property type="component" value="Unassembled WGS sequence"/>
</dbReference>
<feature type="transmembrane region" description="Helical" evidence="1">
    <location>
        <begin position="49"/>
        <end position="69"/>
    </location>
</feature>
<accession>A0ABP0NFK0</accession>
<organism evidence="2 3">
    <name type="scientific">Durusdinium trenchii</name>
    <dbReference type="NCBI Taxonomy" id="1381693"/>
    <lineage>
        <taxon>Eukaryota</taxon>
        <taxon>Sar</taxon>
        <taxon>Alveolata</taxon>
        <taxon>Dinophyceae</taxon>
        <taxon>Suessiales</taxon>
        <taxon>Symbiodiniaceae</taxon>
        <taxon>Durusdinium</taxon>
    </lineage>
</organism>
<name>A0ABP0NFK0_9DINO</name>
<keyword evidence="1" id="KW-0812">Transmembrane</keyword>
<feature type="transmembrane region" description="Helical" evidence="1">
    <location>
        <begin position="75"/>
        <end position="96"/>
    </location>
</feature>
<feature type="transmembrane region" description="Helical" evidence="1">
    <location>
        <begin position="131"/>
        <end position="153"/>
    </location>
</feature>